<name>A0A285ZRD4_9SPHI</name>
<sequence>MKTNFSLLFFMKRQKNYSEGEAPIYMRITVEGKRVELATGRSCEPDRWHSRSGRATGTREKYRLFNTSLDQLQNKVYDAHAKLVQSGMEITAQSIRDILIGKVAKCAMLLDAVSEHNEKMEALVGKDYVRGTLNRYKVLYNHLQTYIKMHYGSDDFEVGKVDISFFNNFDYYLRSRSCANNYTVKMIKNLGKIINICCENGNAESNPITFYKGKTKTVDRNFLSQDEIQTLLHKRFVTARLDAIRDVFMFCCFTGLAYADVQKLKETDIRKGIDGELWIIKNRQKTNIRSSIPLLPNAVELINKYAEHPICSNLGTVFPVPSNQKMNEYLKEIGDLCGIEKKLTSHIARHTFATTVTLLNGVPIESVSKMLGHTNIRTTQHYAKILDMKLSEDMANLKARLADQFV</sequence>
<dbReference type="OrthoDB" id="892893at2"/>
<dbReference type="Proteomes" id="UP000219281">
    <property type="component" value="Unassembled WGS sequence"/>
</dbReference>
<keyword evidence="2" id="KW-0238">DNA-binding</keyword>
<dbReference type="RefSeq" id="WP_097128415.1">
    <property type="nucleotide sequence ID" value="NZ_OCMT01000001.1"/>
</dbReference>
<reference evidence="6" key="1">
    <citation type="submission" date="2017-09" db="EMBL/GenBank/DDBJ databases">
        <authorList>
            <person name="Varghese N."/>
            <person name="Submissions S."/>
        </authorList>
    </citation>
    <scope>NUCLEOTIDE SEQUENCE [LARGE SCALE GENOMIC DNA]</scope>
    <source>
        <strain evidence="6">CGMCC 1.12803</strain>
    </source>
</reference>
<dbReference type="InterPro" id="IPR035386">
    <property type="entry name" value="Arm-DNA-bind_5"/>
</dbReference>
<evidence type="ECO:0000256" key="2">
    <source>
        <dbReference type="ARBA" id="ARBA00023125"/>
    </source>
</evidence>
<proteinExistence type="inferred from homology"/>
<dbReference type="CDD" id="cd01185">
    <property type="entry name" value="INTN1_C_like"/>
    <property type="match status" value="1"/>
</dbReference>
<gene>
    <name evidence="5" type="ORF">SAMN06297358_0558</name>
</gene>
<dbReference type="Pfam" id="PF13102">
    <property type="entry name" value="Phage_int_SAM_5"/>
    <property type="match status" value="1"/>
</dbReference>
<evidence type="ECO:0000256" key="1">
    <source>
        <dbReference type="ARBA" id="ARBA00008857"/>
    </source>
</evidence>
<dbReference type="PROSITE" id="PS51898">
    <property type="entry name" value="TYR_RECOMBINASE"/>
    <property type="match status" value="1"/>
</dbReference>
<keyword evidence="3" id="KW-0233">DNA recombination</keyword>
<dbReference type="GO" id="GO:0015074">
    <property type="term" value="P:DNA integration"/>
    <property type="evidence" value="ECO:0007669"/>
    <property type="project" value="InterPro"/>
</dbReference>
<protein>
    <submittedName>
        <fullName evidence="5">Site-specific recombinase XerD</fullName>
    </submittedName>
</protein>
<evidence type="ECO:0000313" key="5">
    <source>
        <dbReference type="EMBL" id="SOD12226.1"/>
    </source>
</evidence>
<evidence type="ECO:0000256" key="3">
    <source>
        <dbReference type="ARBA" id="ARBA00023172"/>
    </source>
</evidence>
<dbReference type="Pfam" id="PF00589">
    <property type="entry name" value="Phage_integrase"/>
    <property type="match status" value="1"/>
</dbReference>
<dbReference type="Gene3D" id="1.10.443.10">
    <property type="entry name" value="Intergrase catalytic core"/>
    <property type="match status" value="1"/>
</dbReference>
<dbReference type="Gene3D" id="1.10.150.130">
    <property type="match status" value="1"/>
</dbReference>
<dbReference type="InterPro" id="IPR002104">
    <property type="entry name" value="Integrase_catalytic"/>
</dbReference>
<dbReference type="SUPFAM" id="SSF56349">
    <property type="entry name" value="DNA breaking-rejoining enzymes"/>
    <property type="match status" value="1"/>
</dbReference>
<dbReference type="AlphaFoldDB" id="A0A285ZRD4"/>
<dbReference type="Pfam" id="PF17293">
    <property type="entry name" value="Arm-DNA-bind_5"/>
    <property type="match status" value="1"/>
</dbReference>
<dbReference type="InterPro" id="IPR010998">
    <property type="entry name" value="Integrase_recombinase_N"/>
</dbReference>
<organism evidence="5 6">
    <name type="scientific">Pedobacter xixiisoli</name>
    <dbReference type="NCBI Taxonomy" id="1476464"/>
    <lineage>
        <taxon>Bacteria</taxon>
        <taxon>Pseudomonadati</taxon>
        <taxon>Bacteroidota</taxon>
        <taxon>Sphingobacteriia</taxon>
        <taxon>Sphingobacteriales</taxon>
        <taxon>Sphingobacteriaceae</taxon>
        <taxon>Pedobacter</taxon>
    </lineage>
</organism>
<dbReference type="PANTHER" id="PTHR30349">
    <property type="entry name" value="PHAGE INTEGRASE-RELATED"/>
    <property type="match status" value="1"/>
</dbReference>
<dbReference type="GO" id="GO:0006310">
    <property type="term" value="P:DNA recombination"/>
    <property type="evidence" value="ECO:0007669"/>
    <property type="project" value="UniProtKB-KW"/>
</dbReference>
<dbReference type="InterPro" id="IPR013762">
    <property type="entry name" value="Integrase-like_cat_sf"/>
</dbReference>
<comment type="similarity">
    <text evidence="1">Belongs to the 'phage' integrase family.</text>
</comment>
<dbReference type="EMBL" id="OCMT01000001">
    <property type="protein sequence ID" value="SOD12226.1"/>
    <property type="molecule type" value="Genomic_DNA"/>
</dbReference>
<dbReference type="InterPro" id="IPR050090">
    <property type="entry name" value="Tyrosine_recombinase_XerCD"/>
</dbReference>
<dbReference type="PANTHER" id="PTHR30349:SF64">
    <property type="entry name" value="PROPHAGE INTEGRASE INTD-RELATED"/>
    <property type="match status" value="1"/>
</dbReference>
<keyword evidence="6" id="KW-1185">Reference proteome</keyword>
<evidence type="ECO:0000259" key="4">
    <source>
        <dbReference type="PROSITE" id="PS51898"/>
    </source>
</evidence>
<accession>A0A285ZRD4</accession>
<evidence type="ECO:0000313" key="6">
    <source>
        <dbReference type="Proteomes" id="UP000219281"/>
    </source>
</evidence>
<dbReference type="InterPro" id="IPR011010">
    <property type="entry name" value="DNA_brk_join_enz"/>
</dbReference>
<feature type="domain" description="Tyr recombinase" evidence="4">
    <location>
        <begin position="218"/>
        <end position="396"/>
    </location>
</feature>
<dbReference type="GO" id="GO:0003677">
    <property type="term" value="F:DNA binding"/>
    <property type="evidence" value="ECO:0007669"/>
    <property type="project" value="UniProtKB-KW"/>
</dbReference>
<dbReference type="InterPro" id="IPR025269">
    <property type="entry name" value="SAM-like_dom"/>
</dbReference>